<accession>A0A507D3T8</accession>
<dbReference type="SMART" id="SM00809">
    <property type="entry name" value="Alpha_adaptinC2"/>
    <property type="match status" value="1"/>
</dbReference>
<comment type="function">
    <text evidence="9">Adaptins are components of the adaptor complexes which link clathrin to receptors in coated vesicles. Clathrin-associated protein complexes are believed to interact with the cytoplasmic tails of membrane proteins, leading to their selection and concentration.</text>
</comment>
<dbReference type="SUPFAM" id="SSF55711">
    <property type="entry name" value="Subdomain of clathrin and coatomer appendage domain"/>
    <property type="match status" value="1"/>
</dbReference>
<dbReference type="Proteomes" id="UP000320475">
    <property type="component" value="Unassembled WGS sequence"/>
</dbReference>
<organism evidence="12 15">
    <name type="scientific">Synchytrium endobioticum</name>
    <dbReference type="NCBI Taxonomy" id="286115"/>
    <lineage>
        <taxon>Eukaryota</taxon>
        <taxon>Fungi</taxon>
        <taxon>Fungi incertae sedis</taxon>
        <taxon>Chytridiomycota</taxon>
        <taxon>Chytridiomycota incertae sedis</taxon>
        <taxon>Chytridiomycetes</taxon>
        <taxon>Synchytriales</taxon>
        <taxon>Synchytriaceae</taxon>
        <taxon>Synchytrium</taxon>
    </lineage>
</organism>
<evidence type="ECO:0000256" key="4">
    <source>
        <dbReference type="ARBA" id="ARBA00022583"/>
    </source>
</evidence>
<evidence type="ECO:0000259" key="11">
    <source>
        <dbReference type="PROSITE" id="PS50180"/>
    </source>
</evidence>
<dbReference type="STRING" id="286115.A0A507D3T8"/>
<dbReference type="Gene3D" id="3.30.310.10">
    <property type="entry name" value="TATA-Binding Protein"/>
    <property type="match status" value="1"/>
</dbReference>
<dbReference type="SUPFAM" id="SSF49348">
    <property type="entry name" value="Clathrin adaptor appendage domain"/>
    <property type="match status" value="1"/>
</dbReference>
<dbReference type="Proteomes" id="UP000317494">
    <property type="component" value="Unassembled WGS sequence"/>
</dbReference>
<dbReference type="OrthoDB" id="28053at2759"/>
<evidence type="ECO:0000313" key="15">
    <source>
        <dbReference type="Proteomes" id="UP000320475"/>
    </source>
</evidence>
<evidence type="ECO:0000256" key="2">
    <source>
        <dbReference type="ARBA" id="ARBA00004555"/>
    </source>
</evidence>
<dbReference type="GO" id="GO:0035615">
    <property type="term" value="F:clathrin adaptor activity"/>
    <property type="evidence" value="ECO:0007669"/>
    <property type="project" value="InterPro"/>
</dbReference>
<dbReference type="PIRSF" id="PIRSF037091">
    <property type="entry name" value="AP2_complex_alpha"/>
    <property type="match status" value="1"/>
</dbReference>
<dbReference type="PROSITE" id="PS50180">
    <property type="entry name" value="GAE"/>
    <property type="match status" value="1"/>
</dbReference>
<dbReference type="GO" id="GO:0006886">
    <property type="term" value="P:intracellular protein transport"/>
    <property type="evidence" value="ECO:0007669"/>
    <property type="project" value="UniProtKB-UniRule"/>
</dbReference>
<evidence type="ECO:0000313" key="13">
    <source>
        <dbReference type="EMBL" id="TPX49013.1"/>
    </source>
</evidence>
<evidence type="ECO:0000313" key="14">
    <source>
        <dbReference type="Proteomes" id="UP000317494"/>
    </source>
</evidence>
<dbReference type="EMBL" id="QEAN01000090">
    <property type="protein sequence ID" value="TPX49013.1"/>
    <property type="molecule type" value="Genomic_DNA"/>
</dbReference>
<evidence type="ECO:0000256" key="3">
    <source>
        <dbReference type="ARBA" id="ARBA00022448"/>
    </source>
</evidence>
<feature type="binding site" evidence="10">
    <location>
        <position position="47"/>
    </location>
    <ligand>
        <name>a 1,2-diacyl-sn-glycero-3-phospho-(1D-myo-inositol-3,4,5-trisphosphate)</name>
        <dbReference type="ChEBI" id="CHEBI:57836"/>
    </ligand>
</feature>
<dbReference type="GO" id="GO:0030122">
    <property type="term" value="C:AP-2 adaptor complex"/>
    <property type="evidence" value="ECO:0007669"/>
    <property type="project" value="InterPro"/>
</dbReference>
<dbReference type="AlphaFoldDB" id="A0A507D3T8"/>
<dbReference type="InterPro" id="IPR008152">
    <property type="entry name" value="Clathrin_a/b/g-adaptin_app_Ig"/>
</dbReference>
<evidence type="ECO:0000256" key="8">
    <source>
        <dbReference type="ARBA" id="ARBA00023176"/>
    </source>
</evidence>
<dbReference type="GO" id="GO:0072583">
    <property type="term" value="P:clathrin-dependent endocytosis"/>
    <property type="evidence" value="ECO:0007669"/>
    <property type="project" value="InterPro"/>
</dbReference>
<keyword evidence="3 9" id="KW-0813">Transport</keyword>
<keyword evidence="14" id="KW-1185">Reference proteome</keyword>
<evidence type="ECO:0000256" key="7">
    <source>
        <dbReference type="ARBA" id="ARBA00023136"/>
    </source>
</evidence>
<keyword evidence="7 9" id="KW-0472">Membrane</keyword>
<dbReference type="SUPFAM" id="SSF48371">
    <property type="entry name" value="ARM repeat"/>
    <property type="match status" value="1"/>
</dbReference>
<gene>
    <name evidence="12" type="ORF">SeLEV6574_g03507</name>
    <name evidence="13" type="ORF">SeMB42_g02779</name>
</gene>
<evidence type="ECO:0000256" key="9">
    <source>
        <dbReference type="PIRNR" id="PIRNR037091"/>
    </source>
</evidence>
<proteinExistence type="inferred from homology"/>
<feature type="domain" description="GAE" evidence="11">
    <location>
        <begin position="687"/>
        <end position="798"/>
    </location>
</feature>
<feature type="binding site" evidence="10">
    <location>
        <position position="38"/>
    </location>
    <ligand>
        <name>a 1,2-diacyl-sn-glycero-3-phospho-(1D-myo-inositol-3,4,5-trisphosphate)</name>
        <dbReference type="ChEBI" id="CHEBI:57836"/>
    </ligand>
</feature>
<evidence type="ECO:0000256" key="6">
    <source>
        <dbReference type="ARBA" id="ARBA00023034"/>
    </source>
</evidence>
<dbReference type="Pfam" id="PF01602">
    <property type="entry name" value="Adaptin_N"/>
    <property type="match status" value="1"/>
</dbReference>
<dbReference type="InterPro" id="IPR016024">
    <property type="entry name" value="ARM-type_fold"/>
</dbReference>
<protein>
    <recommendedName>
        <fullName evidence="9">AP-2 complex subunit alpha</fullName>
    </recommendedName>
</protein>
<evidence type="ECO:0000256" key="10">
    <source>
        <dbReference type="PIRSR" id="PIRSR037091-1"/>
    </source>
</evidence>
<keyword evidence="4 9" id="KW-0254">Endocytosis</keyword>
<dbReference type="GO" id="GO:0016482">
    <property type="term" value="P:cytosolic transport"/>
    <property type="evidence" value="ECO:0007669"/>
    <property type="project" value="UniProtKB-ARBA"/>
</dbReference>
<dbReference type="Pfam" id="PF02883">
    <property type="entry name" value="Alpha_adaptinC2"/>
    <property type="match status" value="1"/>
</dbReference>
<dbReference type="VEuPathDB" id="FungiDB:SeMB42_g02779"/>
<dbReference type="InterPro" id="IPR008153">
    <property type="entry name" value="GAE_dom"/>
</dbReference>
<comment type="caution">
    <text evidence="12">The sequence shown here is derived from an EMBL/GenBank/DDBJ whole genome shotgun (WGS) entry which is preliminary data.</text>
</comment>
<dbReference type="Gene3D" id="2.60.40.1230">
    <property type="match status" value="1"/>
</dbReference>
<dbReference type="InterPro" id="IPR050840">
    <property type="entry name" value="Adaptor_Complx_Large_Subunit"/>
</dbReference>
<dbReference type="Gene3D" id="1.25.10.10">
    <property type="entry name" value="Leucine-rich Repeat Variant"/>
    <property type="match status" value="1"/>
</dbReference>
<sequence>MSAPPRGLTTFISDLRNCRAREAEEKRINKELANIRAKFKDGSLSGYHKKKYVCKLLYIYILGWDIDIGHMEAINLLTSTKYSEKQIGYLAVTLLLTENSDLLRMVVNSIKKDLEEQNEIFNCLALQAIANIGGQEMAESLTSDVVRLLVSSTSGNFVKKKAALCLLRLVRKHHEIMPATEWAVRIIEIMDDKDMSVALAATTLITALAQQYPQAYASAVPRAILRLQKVVDGECGVDYVYYKVPVPWLQVKLLRLLQYFPQTEDKTMRSRLMNILTKIISSNHDIPKNVQHNNTSNAILFEAISLAIHMDSESDLVTQSAVQLGRFISSKETNIRYLGLETMAHLAGFADSIDAIKKHQDTVIQSLKDKDISVRRRALDLLYSMCDTSNARIIVSELLQYLAIADFAIKEEMVLKIAILTEKFATDYSWYVDIILQLITIAGDHVSDDIWYRVVQIVTNVEELQGYAAKTVLGALQSPTCHENALKVGGYILGEFGHTIAHQPGCSPIEQFNALHAKFGVCTVATRALLLTTYLKFVNLFPEIKNEVGRVFQQYRFVIDVELQQRACEYLAIASLPTDEILIAVCEEMPPFPERESALLSRLHKTMGDTEDKRTWAIGGKDANKGLMQVARRTGISKGQLSNHDPAPDLLSLDGLTGENDKSMSDLQMSIAPPSKVMVDEWYNKLVSTASGILYEDSNLQIGLKSEYHNQLGRIALFFGNKSTTPITNLVVSVAPSSEIKMTLIQPIASVIPPASQFNQMYNVECVRAITNTPEIHLSYNSVAGSNRLTLNLPIPMSKFLAPVEMSNTDFFSRWKQIGGPPRESQSVFGQPKPIDLPAIKTALTNIKIVNLEKIDPNPRNMVGALIYNCTELGRVGALLRIEPNVEQQMFRLTVRSTNESVTTALRDFVQAFIMKC</sequence>
<feature type="binding site" evidence="10">
    <location>
        <begin position="51"/>
        <end position="55"/>
    </location>
    <ligand>
        <name>a 1,2-diacyl-sn-glycero-3-phospho-(1D-myo-inositol-3,4,5-trisphosphate)</name>
        <dbReference type="ChEBI" id="CHEBI:57836"/>
    </ligand>
</feature>
<dbReference type="InterPro" id="IPR013041">
    <property type="entry name" value="Clathrin_app_Ig-like_sf"/>
</dbReference>
<evidence type="ECO:0000313" key="12">
    <source>
        <dbReference type="EMBL" id="TPX45987.1"/>
    </source>
</evidence>
<keyword evidence="8 9" id="KW-0168">Coated pit</keyword>
<dbReference type="PANTHER" id="PTHR22780">
    <property type="entry name" value="ADAPTIN, ALPHA/GAMMA/EPSILON"/>
    <property type="match status" value="1"/>
</dbReference>
<dbReference type="InterPro" id="IPR017104">
    <property type="entry name" value="AP2_complex_asu"/>
</dbReference>
<dbReference type="GO" id="GO:0005794">
    <property type="term" value="C:Golgi apparatus"/>
    <property type="evidence" value="ECO:0007669"/>
    <property type="project" value="UniProtKB-SubCell"/>
</dbReference>
<keyword evidence="6" id="KW-0333">Golgi apparatus</keyword>
<dbReference type="InterPro" id="IPR009028">
    <property type="entry name" value="Coatomer/calthrin_app_sub_C"/>
</dbReference>
<feature type="binding site" evidence="10">
    <location>
        <begin position="6"/>
        <end position="7"/>
    </location>
    <ligand>
        <name>a 1,2-diacyl-sn-glycero-3-phospho-(1D-myo-inositol-3,4,5-trisphosphate)</name>
        <dbReference type="ChEBI" id="CHEBI:57836"/>
    </ligand>
</feature>
<keyword evidence="5 9" id="KW-0653">Protein transport</keyword>
<dbReference type="FunFam" id="1.25.10.10:FF:000020">
    <property type="entry name" value="AP-2 complex subunit alpha"/>
    <property type="match status" value="1"/>
</dbReference>
<dbReference type="Pfam" id="PF02296">
    <property type="entry name" value="Alpha_adaptin_C"/>
    <property type="match status" value="1"/>
</dbReference>
<name>A0A507D3T8_9FUNG</name>
<dbReference type="InterPro" id="IPR002553">
    <property type="entry name" value="Clathrin/coatomer_adapt-like_N"/>
</dbReference>
<reference evidence="14 15" key="1">
    <citation type="journal article" date="2019" name="Sci. Rep.">
        <title>Comparative genomics of chytrid fungi reveal insights into the obligate biotrophic and pathogenic lifestyle of Synchytrium endobioticum.</title>
        <authorList>
            <person name="van de Vossenberg B.T.L.H."/>
            <person name="Warris S."/>
            <person name="Nguyen H.D.T."/>
            <person name="van Gent-Pelzer M.P.E."/>
            <person name="Joly D.L."/>
            <person name="van de Geest H.C."/>
            <person name="Bonants P.J.M."/>
            <person name="Smith D.S."/>
            <person name="Levesque C.A."/>
            <person name="van der Lee T.A.J."/>
        </authorList>
    </citation>
    <scope>NUCLEOTIDE SEQUENCE [LARGE SCALE GENOMIC DNA]</scope>
    <source>
        <strain evidence="12 15">LEV6574</strain>
        <strain evidence="13 14">MB42</strain>
    </source>
</reference>
<comment type="subcellular location">
    <subcellularLocation>
        <location evidence="2">Golgi apparatus</location>
    </subcellularLocation>
    <subcellularLocation>
        <location evidence="1">Membrane</location>
        <location evidence="1">Coated pit</location>
        <topology evidence="1">Peripheral membrane protein</topology>
        <orientation evidence="1">Cytoplasmic side</orientation>
    </subcellularLocation>
</comment>
<dbReference type="GO" id="GO:0005829">
    <property type="term" value="C:cytosol"/>
    <property type="evidence" value="ECO:0007669"/>
    <property type="project" value="GOC"/>
</dbReference>
<evidence type="ECO:0000256" key="5">
    <source>
        <dbReference type="ARBA" id="ARBA00022927"/>
    </source>
</evidence>
<dbReference type="InterPro" id="IPR011989">
    <property type="entry name" value="ARM-like"/>
</dbReference>
<comment type="similarity">
    <text evidence="9">Belongs to the adaptor complexes large subunit family.</text>
</comment>
<dbReference type="InterPro" id="IPR003164">
    <property type="entry name" value="Clathrin_a-adaptin_app_sub_C"/>
</dbReference>
<dbReference type="InterPro" id="IPR012295">
    <property type="entry name" value="TBP_dom_sf"/>
</dbReference>
<dbReference type="EMBL" id="QEAM01000119">
    <property type="protein sequence ID" value="TPX45987.1"/>
    <property type="molecule type" value="Genomic_DNA"/>
</dbReference>
<evidence type="ECO:0000256" key="1">
    <source>
        <dbReference type="ARBA" id="ARBA00004277"/>
    </source>
</evidence>